<keyword evidence="3" id="KW-1185">Reference proteome</keyword>
<organism evidence="2 3">
    <name type="scientific">Tanacetum coccineum</name>
    <dbReference type="NCBI Taxonomy" id="301880"/>
    <lineage>
        <taxon>Eukaryota</taxon>
        <taxon>Viridiplantae</taxon>
        <taxon>Streptophyta</taxon>
        <taxon>Embryophyta</taxon>
        <taxon>Tracheophyta</taxon>
        <taxon>Spermatophyta</taxon>
        <taxon>Magnoliopsida</taxon>
        <taxon>eudicotyledons</taxon>
        <taxon>Gunneridae</taxon>
        <taxon>Pentapetalae</taxon>
        <taxon>asterids</taxon>
        <taxon>campanulids</taxon>
        <taxon>Asterales</taxon>
        <taxon>Asteraceae</taxon>
        <taxon>Asteroideae</taxon>
        <taxon>Anthemideae</taxon>
        <taxon>Anthemidinae</taxon>
        <taxon>Tanacetum</taxon>
    </lineage>
</organism>
<sequence length="83" mass="9155">MIGGLKLFYLTVLGTDKTNITRKPSKTGKHGHEKRKITKEARAAKPKPGKVKKVKAMVNLQSTLVNKSQPQKEKTSKVTTLAL</sequence>
<proteinExistence type="predicted"/>
<dbReference type="Proteomes" id="UP001151760">
    <property type="component" value="Unassembled WGS sequence"/>
</dbReference>
<evidence type="ECO:0000313" key="3">
    <source>
        <dbReference type="Proteomes" id="UP001151760"/>
    </source>
</evidence>
<evidence type="ECO:0000313" key="2">
    <source>
        <dbReference type="EMBL" id="GJT12149.1"/>
    </source>
</evidence>
<comment type="caution">
    <text evidence="2">The sequence shown here is derived from an EMBL/GenBank/DDBJ whole genome shotgun (WGS) entry which is preliminary data.</text>
</comment>
<name>A0ABQ5BF88_9ASTR</name>
<evidence type="ECO:0000256" key="1">
    <source>
        <dbReference type="SAM" id="MobiDB-lite"/>
    </source>
</evidence>
<reference evidence="2" key="1">
    <citation type="journal article" date="2022" name="Int. J. Mol. Sci.">
        <title>Draft Genome of Tanacetum Coccineum: Genomic Comparison of Closely Related Tanacetum-Family Plants.</title>
        <authorList>
            <person name="Yamashiro T."/>
            <person name="Shiraishi A."/>
            <person name="Nakayama K."/>
            <person name="Satake H."/>
        </authorList>
    </citation>
    <scope>NUCLEOTIDE SEQUENCE</scope>
</reference>
<feature type="region of interest" description="Disordered" evidence="1">
    <location>
        <begin position="64"/>
        <end position="83"/>
    </location>
</feature>
<feature type="compositionally biased region" description="Basic residues" evidence="1">
    <location>
        <begin position="23"/>
        <end position="37"/>
    </location>
</feature>
<gene>
    <name evidence="2" type="ORF">Tco_0859191</name>
</gene>
<reference evidence="2" key="2">
    <citation type="submission" date="2022-01" db="EMBL/GenBank/DDBJ databases">
        <authorList>
            <person name="Yamashiro T."/>
            <person name="Shiraishi A."/>
            <person name="Satake H."/>
            <person name="Nakayama K."/>
        </authorList>
    </citation>
    <scope>NUCLEOTIDE SEQUENCE</scope>
</reference>
<feature type="region of interest" description="Disordered" evidence="1">
    <location>
        <begin position="20"/>
        <end position="52"/>
    </location>
</feature>
<protein>
    <submittedName>
        <fullName evidence="2">Uncharacterized protein</fullName>
    </submittedName>
</protein>
<accession>A0ABQ5BF88</accession>
<dbReference type="EMBL" id="BQNB010013125">
    <property type="protein sequence ID" value="GJT12149.1"/>
    <property type="molecule type" value="Genomic_DNA"/>
</dbReference>